<organism evidence="1 2">
    <name type="scientific">Candidatus Nitronereus thalassa</name>
    <dbReference type="NCBI Taxonomy" id="3020898"/>
    <lineage>
        <taxon>Bacteria</taxon>
        <taxon>Pseudomonadati</taxon>
        <taxon>Nitrospirota</taxon>
        <taxon>Nitrospiria</taxon>
        <taxon>Nitrospirales</taxon>
        <taxon>Nitrospiraceae</taxon>
        <taxon>Candidatus Nitronereus</taxon>
    </lineage>
</organism>
<proteinExistence type="predicted"/>
<name>A0ABU3K3P5_9BACT</name>
<evidence type="ECO:0000313" key="2">
    <source>
        <dbReference type="Proteomes" id="UP001250932"/>
    </source>
</evidence>
<evidence type="ECO:0000313" key="1">
    <source>
        <dbReference type="EMBL" id="MDT7041014.1"/>
    </source>
</evidence>
<reference evidence="1 2" key="1">
    <citation type="journal article" date="2023" name="ISME J.">
        <title>Cultivation and genomic characterization of novel and ubiquitous marine nitrite-oxidizing bacteria from the Nitrospirales.</title>
        <authorList>
            <person name="Mueller A.J."/>
            <person name="Daebeler A."/>
            <person name="Herbold C.W."/>
            <person name="Kirkegaard R.H."/>
            <person name="Daims H."/>
        </authorList>
    </citation>
    <scope>NUCLEOTIDE SEQUENCE [LARGE SCALE GENOMIC DNA]</scope>
    <source>
        <strain evidence="1 2">EB</strain>
    </source>
</reference>
<keyword evidence="2" id="KW-1185">Reference proteome</keyword>
<comment type="caution">
    <text evidence="1">The sequence shown here is derived from an EMBL/GenBank/DDBJ whole genome shotgun (WGS) entry which is preliminary data.</text>
</comment>
<dbReference type="Proteomes" id="UP001250932">
    <property type="component" value="Unassembled WGS sequence"/>
</dbReference>
<protein>
    <submittedName>
        <fullName evidence="1">Uncharacterized protein</fullName>
    </submittedName>
</protein>
<accession>A0ABU3K3P5</accession>
<gene>
    <name evidence="1" type="ORF">PPG34_01550</name>
</gene>
<dbReference type="EMBL" id="JAQOUE010000001">
    <property type="protein sequence ID" value="MDT7041014.1"/>
    <property type="molecule type" value="Genomic_DNA"/>
</dbReference>
<dbReference type="RefSeq" id="WP_313831373.1">
    <property type="nucleotide sequence ID" value="NZ_JAQOUE010000001.1"/>
</dbReference>
<sequence>MRHERKTFIHKALAVGCLTLSFGLSVLGVEGWANIGAYNMQGSERYISQSFEKAVPTITILRPASLSASKKRLRTEPPLGLSEKKRLGVLLIVLSAMAEESV</sequence>